<keyword evidence="2" id="KW-1185">Reference proteome</keyword>
<name>D2XAQ2_GBMV</name>
<sequence>MDKFFGKREVFCCALSNAFEELPKPEDWTHREEGPSFSKFLLPDGSEHGEQRIFTKYLNEAYSARFGKKHGKSVVLSLVNGLTTEGNFVRGLPQGRFTISKGREVIADAFYEEGALVSHELFGDENCPLSCRYWQTMAEYPHKVLIKQEGKRSCVKFETESENVEEWFVSDENDESERKLVRCRGSKKVRNPLRVSDGFSLRTCHALLPKTKEIHTFCDKKLQKDGKVKRRQEWNCCVMSIE</sequence>
<organism evidence="1 2">
    <name type="scientific">Marseillevirus marseillevirus</name>
    <name type="common">GBM</name>
    <dbReference type="NCBI Taxonomy" id="694581"/>
    <lineage>
        <taxon>Viruses</taxon>
        <taxon>Varidnaviria</taxon>
        <taxon>Bamfordvirae</taxon>
        <taxon>Nucleocytoviricota</taxon>
        <taxon>Megaviricetes</taxon>
        <taxon>Pimascovirales</taxon>
        <taxon>Pimascovirales incertae sedis</taxon>
        <taxon>Marseilleviridae</taxon>
        <taxon>Marseillevirus</taxon>
        <taxon>Marseillevirus massiliense</taxon>
    </lineage>
</organism>
<evidence type="ECO:0000313" key="1">
    <source>
        <dbReference type="EMBL" id="ADB04029.1"/>
    </source>
</evidence>
<dbReference type="OrthoDB" id="38650at10239"/>
<protein>
    <submittedName>
        <fullName evidence="1">Uncharacterized protein</fullName>
    </submittedName>
</protein>
<dbReference type="RefSeq" id="YP_003406991.1">
    <property type="nucleotide sequence ID" value="NC_013756.1"/>
</dbReference>
<dbReference type="KEGG" id="vg:8746491"/>
<dbReference type="Proteomes" id="UP000029780">
    <property type="component" value="Segment"/>
</dbReference>
<dbReference type="EMBL" id="GU071086">
    <property type="protein sequence ID" value="ADB04029.1"/>
    <property type="molecule type" value="Genomic_DNA"/>
</dbReference>
<gene>
    <name evidence="1" type="ORF">MAR_ORF254</name>
</gene>
<proteinExistence type="predicted"/>
<reference evidence="1 2" key="1">
    <citation type="journal article" date="2009" name="Proc. Natl. Acad. Sci. U.S.A.">
        <title>Giant Marseillevirus highlights the role of amoebae as a melting pot in emergence of chimeric microorganisms.</title>
        <authorList>
            <person name="Boyer M."/>
            <person name="Yutin N."/>
            <person name="Pagnier I."/>
            <person name="Barrassi L."/>
            <person name="Fournous G."/>
            <person name="Espinosa L."/>
            <person name="Robert C."/>
            <person name="Azza S."/>
            <person name="Sun S."/>
            <person name="Rossmann M.G."/>
            <person name="Suzan-Monti M."/>
            <person name="La Scola B."/>
            <person name="Koonin E.V."/>
            <person name="Raoult D."/>
        </authorList>
    </citation>
    <scope>NUCLEOTIDE SEQUENCE [LARGE SCALE GENOMIC DNA]</scope>
    <source>
        <strain evidence="1 2">T19</strain>
    </source>
</reference>
<evidence type="ECO:0000313" key="2">
    <source>
        <dbReference type="Proteomes" id="UP000029780"/>
    </source>
</evidence>
<dbReference type="GeneID" id="8746491"/>
<accession>D2XAQ2</accession>
<organismHost>
    <name type="scientific">Acanthamoeba</name>
    <dbReference type="NCBI Taxonomy" id="5754"/>
</organismHost>